<accession>A0A846MIF1</accession>
<dbReference type="RefSeq" id="WP_166908019.1">
    <property type="nucleotide sequence ID" value="NZ_JAASRS010000001.1"/>
</dbReference>
<keyword evidence="1" id="KW-1133">Transmembrane helix</keyword>
<name>A0A846MIF1_9BACL</name>
<evidence type="ECO:0000313" key="3">
    <source>
        <dbReference type="Proteomes" id="UP000532769"/>
    </source>
</evidence>
<dbReference type="PIRSF" id="PIRSF021383">
    <property type="entry name" value="YunB"/>
    <property type="match status" value="1"/>
</dbReference>
<keyword evidence="3" id="KW-1185">Reference proteome</keyword>
<gene>
    <name evidence="2" type="ORF">BDD39_000565</name>
</gene>
<feature type="transmembrane region" description="Helical" evidence="1">
    <location>
        <begin position="20"/>
        <end position="40"/>
    </location>
</feature>
<dbReference type="Pfam" id="PF09560">
    <property type="entry name" value="Spore_YunB"/>
    <property type="match status" value="1"/>
</dbReference>
<evidence type="ECO:0000256" key="1">
    <source>
        <dbReference type="SAM" id="Phobius"/>
    </source>
</evidence>
<comment type="caution">
    <text evidence="2">The sequence shown here is derived from an EMBL/GenBank/DDBJ whole genome shotgun (WGS) entry which is preliminary data.</text>
</comment>
<organism evidence="2 3">
    <name type="scientific">Saccharococcus thermophilus</name>
    <dbReference type="NCBI Taxonomy" id="29396"/>
    <lineage>
        <taxon>Bacteria</taxon>
        <taxon>Bacillati</taxon>
        <taxon>Bacillota</taxon>
        <taxon>Bacilli</taxon>
        <taxon>Bacillales</taxon>
        <taxon>Anoxybacillaceae</taxon>
        <taxon>Saccharococcus</taxon>
    </lineage>
</organism>
<proteinExistence type="predicted"/>
<dbReference type="InterPro" id="IPR014197">
    <property type="entry name" value="Sporulation_prot_YunB"/>
</dbReference>
<protein>
    <submittedName>
        <fullName evidence="2">Sporulation protein YunB</fullName>
    </submittedName>
</protein>
<dbReference type="NCBIfam" id="TIGR02832">
    <property type="entry name" value="spo_yunB"/>
    <property type="match status" value="1"/>
</dbReference>
<evidence type="ECO:0000313" key="2">
    <source>
        <dbReference type="EMBL" id="NIK14055.1"/>
    </source>
</evidence>
<reference evidence="2 3" key="1">
    <citation type="submission" date="2020-03" db="EMBL/GenBank/DDBJ databases">
        <title>Genomic Encyclopedia of Archaeal and Bacterial Type Strains, Phase II (KMG-II): from individual species to whole genera.</title>
        <authorList>
            <person name="Goeker M."/>
        </authorList>
    </citation>
    <scope>NUCLEOTIDE SEQUENCE [LARGE SCALE GENOMIC DNA]</scope>
    <source>
        <strain evidence="2 3">DSM 4749</strain>
    </source>
</reference>
<dbReference type="EMBL" id="JAASRS010000001">
    <property type="protein sequence ID" value="NIK14055.1"/>
    <property type="molecule type" value="Genomic_DNA"/>
</dbReference>
<dbReference type="AlphaFoldDB" id="A0A846MIF1"/>
<dbReference type="Proteomes" id="UP000532769">
    <property type="component" value="Unassembled WGS sequence"/>
</dbReference>
<sequence>MPRFPIRLRFSKRGPLPFRYVFLLTFVFFMFTTALSLWIVNKEIQPILMEIAETETKRIANLVISNAIERQFLKEDKEMSDLVIVHKDSDGKIASVDFNTAVVNRIYAKTDDYVMESLKAATEGRIERLVLPEVEKKKGESRGIIYYIPFGQITNNSLLGNLGPRIPVQFQVIGNVETQVTKEIKPFGINSALIEIDIHVSVDIQVVIPFASKATTVSTNVPIAMHVIQGEVPQFYNNGGNGGSSFSIPSH</sequence>
<keyword evidence="1" id="KW-0472">Membrane</keyword>
<keyword evidence="1" id="KW-0812">Transmembrane</keyword>